<reference evidence="2" key="2">
    <citation type="submission" date="2019-11" db="EMBL/GenBank/DDBJ databases">
        <authorList>
            <person name="Feng L."/>
        </authorList>
    </citation>
    <scope>NUCLEOTIDE SEQUENCE</scope>
    <source>
        <strain evidence="2">BfaecisLFYP10</strain>
    </source>
</reference>
<protein>
    <submittedName>
        <fullName evidence="1">Uncharacterized protein</fullName>
    </submittedName>
</protein>
<dbReference type="Proteomes" id="UP000095606">
    <property type="component" value="Unassembled WGS sequence"/>
</dbReference>
<dbReference type="EMBL" id="CACRSZ010000053">
    <property type="protein sequence ID" value="VYT29563.1"/>
    <property type="molecule type" value="Genomic_DNA"/>
</dbReference>
<dbReference type="EMBL" id="CZAE01000006">
    <property type="protein sequence ID" value="CUP05316.1"/>
    <property type="molecule type" value="Genomic_DNA"/>
</dbReference>
<proteinExistence type="predicted"/>
<sequence length="104" mass="12181">MSCIQLTSISLVNTTNEPIKLCCYYNANNYADSVYIDKRDTSLLIFRSAWFHSSKKVRRAYINHMDSLIIQSLSKRIVYRDNKSIYEFLINNNDTADMVETRVN</sequence>
<dbReference type="AlphaFoldDB" id="A0A174K4F6"/>
<accession>A0A174K4F6</accession>
<evidence type="ECO:0000313" key="3">
    <source>
        <dbReference type="Proteomes" id="UP000095606"/>
    </source>
</evidence>
<organism evidence="1 3">
    <name type="scientific">Bacteroides faecis</name>
    <dbReference type="NCBI Taxonomy" id="674529"/>
    <lineage>
        <taxon>Bacteria</taxon>
        <taxon>Pseudomonadati</taxon>
        <taxon>Bacteroidota</taxon>
        <taxon>Bacteroidia</taxon>
        <taxon>Bacteroidales</taxon>
        <taxon>Bacteroidaceae</taxon>
        <taxon>Bacteroides</taxon>
    </lineage>
</organism>
<evidence type="ECO:0000313" key="2">
    <source>
        <dbReference type="EMBL" id="VYT29563.1"/>
    </source>
</evidence>
<evidence type="ECO:0000313" key="1">
    <source>
        <dbReference type="EMBL" id="CUP05316.1"/>
    </source>
</evidence>
<reference evidence="1 3" key="1">
    <citation type="submission" date="2015-09" db="EMBL/GenBank/DDBJ databases">
        <authorList>
            <consortium name="Pathogen Informatics"/>
        </authorList>
    </citation>
    <scope>NUCLEOTIDE SEQUENCE [LARGE SCALE GENOMIC DNA]</scope>
    <source>
        <strain evidence="1 3">2789STDY5834846</strain>
    </source>
</reference>
<gene>
    <name evidence="2" type="ORF">BFLFYP10_02233</name>
    <name evidence="1" type="ORF">ERS852461_01761</name>
</gene>
<accession>A0A6N2VJ43</accession>
<name>A0A174K4F6_9BACE</name>